<comment type="caution">
    <text evidence="1">The sequence shown here is derived from an EMBL/GenBank/DDBJ whole genome shotgun (WGS) entry which is preliminary data.</text>
</comment>
<dbReference type="AlphaFoldDB" id="A0A9D6UYV4"/>
<evidence type="ECO:0000313" key="2">
    <source>
        <dbReference type="Proteomes" id="UP000807825"/>
    </source>
</evidence>
<evidence type="ECO:0000313" key="1">
    <source>
        <dbReference type="EMBL" id="MBI5248931.1"/>
    </source>
</evidence>
<dbReference type="EMBL" id="JACRDE010000158">
    <property type="protein sequence ID" value="MBI5248931.1"/>
    <property type="molecule type" value="Genomic_DNA"/>
</dbReference>
<sequence length="134" mass="15762">MKPYGDTQDTDLSSIPSEFRENYRFLSELINCRDKNDSAANELEHLGQKRFCEVRGKLNRRQIKILNDYLKQSIDTELLFAPVPAELEASIRIKKRSTWLPWEAEAIRKIERWRKDVFFIINNWNGGISTSKIS</sequence>
<proteinExistence type="predicted"/>
<reference evidence="1" key="1">
    <citation type="submission" date="2020-07" db="EMBL/GenBank/DDBJ databases">
        <title>Huge and variable diversity of episymbiotic CPR bacteria and DPANN archaea in groundwater ecosystems.</title>
        <authorList>
            <person name="He C.Y."/>
            <person name="Keren R."/>
            <person name="Whittaker M."/>
            <person name="Farag I.F."/>
            <person name="Doudna J."/>
            <person name="Cate J.H.D."/>
            <person name="Banfield J.F."/>
        </authorList>
    </citation>
    <scope>NUCLEOTIDE SEQUENCE</scope>
    <source>
        <strain evidence="1">NC_groundwater_1664_Pr3_B-0.1um_52_9</strain>
    </source>
</reference>
<name>A0A9D6UYV4_9BACT</name>
<accession>A0A9D6UYV4</accession>
<gene>
    <name evidence="1" type="ORF">HY912_05500</name>
</gene>
<organism evidence="1 2">
    <name type="scientific">Desulfomonile tiedjei</name>
    <dbReference type="NCBI Taxonomy" id="2358"/>
    <lineage>
        <taxon>Bacteria</taxon>
        <taxon>Pseudomonadati</taxon>
        <taxon>Thermodesulfobacteriota</taxon>
        <taxon>Desulfomonilia</taxon>
        <taxon>Desulfomonilales</taxon>
        <taxon>Desulfomonilaceae</taxon>
        <taxon>Desulfomonile</taxon>
    </lineage>
</organism>
<dbReference type="Proteomes" id="UP000807825">
    <property type="component" value="Unassembled WGS sequence"/>
</dbReference>
<protein>
    <submittedName>
        <fullName evidence="1">Uncharacterized protein</fullName>
    </submittedName>
</protein>